<evidence type="ECO:0000256" key="1">
    <source>
        <dbReference type="SAM" id="MobiDB-lite"/>
    </source>
</evidence>
<feature type="compositionally biased region" description="Polar residues" evidence="1">
    <location>
        <begin position="40"/>
        <end position="51"/>
    </location>
</feature>
<organism evidence="2 3">
    <name type="scientific">Helicocarpus griseus UAMH5409</name>
    <dbReference type="NCBI Taxonomy" id="1447875"/>
    <lineage>
        <taxon>Eukaryota</taxon>
        <taxon>Fungi</taxon>
        <taxon>Dikarya</taxon>
        <taxon>Ascomycota</taxon>
        <taxon>Pezizomycotina</taxon>
        <taxon>Eurotiomycetes</taxon>
        <taxon>Eurotiomycetidae</taxon>
        <taxon>Onygenales</taxon>
        <taxon>Ajellomycetaceae</taxon>
        <taxon>Helicocarpus</taxon>
    </lineage>
</organism>
<dbReference type="OrthoDB" id="5393654at2759"/>
<dbReference type="AlphaFoldDB" id="A0A2B7XRE8"/>
<dbReference type="PANTHER" id="PTHR35179">
    <property type="entry name" value="PROTEIN CBG02620"/>
    <property type="match status" value="1"/>
</dbReference>
<evidence type="ECO:0000313" key="3">
    <source>
        <dbReference type="Proteomes" id="UP000223968"/>
    </source>
</evidence>
<dbReference type="STRING" id="1447875.A0A2B7XRE8"/>
<protein>
    <recommendedName>
        <fullName evidence="4">Geranylgeranyl pyrophosphate synthetase</fullName>
    </recommendedName>
</protein>
<sequence>MDRSKRNFDWEAARLRRKIGETSAVRGNAENRQTGEDSQPRGNRRGAQNGSRPPRYVKREQPPLAQPDGSLVGTIRVEMSPNLIEIHDPRITKCELVGSYNWLDRKSPVILIPGAPPKWTPLQGSTQLKKDAGDYFREPNAARWPKYPMEPAIRAVFDRNPNFDGRTIDIVTCGGTMGNLYKFASSVPWDFQCFAHLVGNTLFLVRKERTPKEMIQGICGYGHTFPETYTSWDPTVKGSATNQRIVRYEFGGLTFLVRFESDGYLGDMVKTEDEKQNGKKVPDPSDLDILTRNVAIGRFTPIISKTLEAQHAGFDVPQEAIFDLKTRVWRKKVDMKEALPRLWARQIQNFVVAHHDGGVFRQDDIHIKKMKRGIETWEKENETVLLRLAKVFGNLINCIKESKAKNLLIHRNQKGPLELWETSESSRSALPTTLCAKWEGVGENGHDDDDDNGGGDYLLF</sequence>
<dbReference type="Proteomes" id="UP000223968">
    <property type="component" value="Unassembled WGS sequence"/>
</dbReference>
<proteinExistence type="predicted"/>
<keyword evidence="3" id="KW-1185">Reference proteome</keyword>
<feature type="region of interest" description="Disordered" evidence="1">
    <location>
        <begin position="19"/>
        <end position="72"/>
    </location>
</feature>
<reference evidence="2 3" key="1">
    <citation type="submission" date="2017-10" db="EMBL/GenBank/DDBJ databases">
        <title>Comparative genomics in systemic dimorphic fungi from Ajellomycetaceae.</title>
        <authorList>
            <person name="Munoz J.F."/>
            <person name="Mcewen J.G."/>
            <person name="Clay O.K."/>
            <person name="Cuomo C.A."/>
        </authorList>
    </citation>
    <scope>NUCLEOTIDE SEQUENCE [LARGE SCALE GENOMIC DNA]</scope>
    <source>
        <strain evidence="2 3">UAMH5409</strain>
    </source>
</reference>
<dbReference type="EMBL" id="PDNB01000071">
    <property type="protein sequence ID" value="PGH11550.1"/>
    <property type="molecule type" value="Genomic_DNA"/>
</dbReference>
<evidence type="ECO:0000313" key="2">
    <source>
        <dbReference type="EMBL" id="PGH11550.1"/>
    </source>
</evidence>
<gene>
    <name evidence="2" type="ORF">AJ79_04808</name>
</gene>
<dbReference type="PANTHER" id="PTHR35179:SF2">
    <property type="entry name" value="START DOMAIN-CONTAINING PROTEIN"/>
    <property type="match status" value="1"/>
</dbReference>
<evidence type="ECO:0008006" key="4">
    <source>
        <dbReference type="Google" id="ProtNLM"/>
    </source>
</evidence>
<accession>A0A2B7XRE8</accession>
<comment type="caution">
    <text evidence="2">The sequence shown here is derived from an EMBL/GenBank/DDBJ whole genome shotgun (WGS) entry which is preliminary data.</text>
</comment>
<name>A0A2B7XRE8_9EURO</name>